<evidence type="ECO:0000256" key="4">
    <source>
        <dbReference type="ARBA" id="ARBA00022679"/>
    </source>
</evidence>
<name>A0ABQ9GSR5_9NEOP</name>
<evidence type="ECO:0000259" key="8">
    <source>
        <dbReference type="Pfam" id="PF00155"/>
    </source>
</evidence>
<keyword evidence="10" id="KW-1185">Reference proteome</keyword>
<dbReference type="EC" id="2.6.1.7" evidence="2"/>
<dbReference type="InterPro" id="IPR015422">
    <property type="entry name" value="PyrdxlP-dep_Trfase_small"/>
</dbReference>
<feature type="region of interest" description="Disordered" evidence="7">
    <location>
        <begin position="1"/>
        <end position="26"/>
    </location>
</feature>
<organism evidence="9 10">
    <name type="scientific">Dryococelus australis</name>
    <dbReference type="NCBI Taxonomy" id="614101"/>
    <lineage>
        <taxon>Eukaryota</taxon>
        <taxon>Metazoa</taxon>
        <taxon>Ecdysozoa</taxon>
        <taxon>Arthropoda</taxon>
        <taxon>Hexapoda</taxon>
        <taxon>Insecta</taxon>
        <taxon>Pterygota</taxon>
        <taxon>Neoptera</taxon>
        <taxon>Polyneoptera</taxon>
        <taxon>Phasmatodea</taxon>
        <taxon>Verophasmatodea</taxon>
        <taxon>Anareolatae</taxon>
        <taxon>Phasmatidae</taxon>
        <taxon>Eurycanthinae</taxon>
        <taxon>Dryococelus</taxon>
    </lineage>
</organism>
<dbReference type="Gene3D" id="3.40.640.10">
    <property type="entry name" value="Type I PLP-dependent aspartate aminotransferase-like (Major domain)"/>
    <property type="match status" value="1"/>
</dbReference>
<evidence type="ECO:0000256" key="6">
    <source>
        <dbReference type="ARBA" id="ARBA00024016"/>
    </source>
</evidence>
<dbReference type="InterPro" id="IPR015421">
    <property type="entry name" value="PyrdxlP-dep_Trfase_major"/>
</dbReference>
<evidence type="ECO:0000256" key="1">
    <source>
        <dbReference type="ARBA" id="ARBA00001933"/>
    </source>
</evidence>
<evidence type="ECO:0000256" key="3">
    <source>
        <dbReference type="ARBA" id="ARBA00022576"/>
    </source>
</evidence>
<keyword evidence="3" id="KW-0032">Aminotransferase</keyword>
<evidence type="ECO:0000256" key="2">
    <source>
        <dbReference type="ARBA" id="ARBA00012751"/>
    </source>
</evidence>
<accession>A0ABQ9GSR5</accession>
<dbReference type="SUPFAM" id="SSF53383">
    <property type="entry name" value="PLP-dependent transferases"/>
    <property type="match status" value="1"/>
</dbReference>
<evidence type="ECO:0000256" key="5">
    <source>
        <dbReference type="ARBA" id="ARBA00022898"/>
    </source>
</evidence>
<dbReference type="InterPro" id="IPR051326">
    <property type="entry name" value="Kynurenine-oxoglutarate_AT"/>
</dbReference>
<keyword evidence="4" id="KW-0808">Transferase</keyword>
<dbReference type="PANTHER" id="PTHR43807:SF20">
    <property type="entry name" value="FI04487P"/>
    <property type="match status" value="1"/>
</dbReference>
<sequence length="740" mass="83580">MVETQWNEDRRENWKAQRKPPHHGSVCNTPRMRTPLSENFPRSRAWYQTSDPRSWEAICCLIIFNGVLHCNTRCNTVWHGYRQTQDVVMRQTCPPLLDSVFQILDTTGWQQLVFQLVLYMIHWGHGFDMMEAVRDDPCHVLSGIIHLEYCTWNPGQKWEPRARDFIHVPLGHKMFHSRSDIVGYGSPDHNACCWGSVPLDIEVGLVAFTRDPPHLGMLFINPHNEAALITKHRASPADVSHIIVALTTHQCPAASLCLHHCPVVLAICACFLLLYLFPSTYQALPPTTKIRKEKMLSVLCSSRQLARLLPSLSAVPVQLAVCNSATSAMSGEKFCLPERYVGSEKSVWVEYIQLALEHNPLNLGQGFPDYAPPDYVTKAIAEVAQGDNVLLHQYTRGFGHPRLVNVLAKLYSQLVGRQLNPLSEVLVTAGAYEALFATILGHTGPGDEVIIIEPFFDCYVPMVKAGQAIPRFIALKPQKKTSGVISSADWVLDPNELASLFNAKTKAIILNTPQNPLGKVFSRSELEMIADLCKKWNVLCVADEVYEWLVYKPNEHIRIATLPGMWERTITIGSAGKTFSVTGWKIGWAYGPAHLMKNLQTVHQNCVYTCSTVLQEAVARGFELEMQRLGQPECYFQSLAVELLSKRDFMAQFLSDVGMVPTIPEGGYFMVADWTALTNKVRLEEETDKNRDYRFTKWMTKNVKIQGIPPSAFYSPEHSNLGENYVRYCFIKVWLVSLCL</sequence>
<dbReference type="Pfam" id="PF00155">
    <property type="entry name" value="Aminotran_1_2"/>
    <property type="match status" value="1"/>
</dbReference>
<keyword evidence="5" id="KW-0663">Pyridoxal phosphate</keyword>
<comment type="cofactor">
    <cofactor evidence="1">
        <name>pyridoxal 5'-phosphate</name>
        <dbReference type="ChEBI" id="CHEBI:597326"/>
    </cofactor>
</comment>
<dbReference type="Proteomes" id="UP001159363">
    <property type="component" value="Chromosome 8"/>
</dbReference>
<evidence type="ECO:0000313" key="9">
    <source>
        <dbReference type="EMBL" id="KAJ8875081.1"/>
    </source>
</evidence>
<dbReference type="EMBL" id="JARBHB010000009">
    <property type="protein sequence ID" value="KAJ8875081.1"/>
    <property type="molecule type" value="Genomic_DNA"/>
</dbReference>
<protein>
    <recommendedName>
        <fullName evidence="2">kynurenine--oxoglutarate transaminase</fullName>
        <ecNumber evidence="2">2.6.1.7</ecNumber>
    </recommendedName>
</protein>
<comment type="caution">
    <text evidence="9">The sequence shown here is derived from an EMBL/GenBank/DDBJ whole genome shotgun (WGS) entry which is preliminary data.</text>
</comment>
<dbReference type="Gene3D" id="3.90.1150.10">
    <property type="entry name" value="Aspartate Aminotransferase, domain 1"/>
    <property type="match status" value="1"/>
</dbReference>
<dbReference type="InterPro" id="IPR015424">
    <property type="entry name" value="PyrdxlP-dep_Trfase"/>
</dbReference>
<reference evidence="9 10" key="1">
    <citation type="submission" date="2023-02" db="EMBL/GenBank/DDBJ databases">
        <title>LHISI_Scaffold_Assembly.</title>
        <authorList>
            <person name="Stuart O.P."/>
            <person name="Cleave R."/>
            <person name="Magrath M.J.L."/>
            <person name="Mikheyev A.S."/>
        </authorList>
    </citation>
    <scope>NUCLEOTIDE SEQUENCE [LARGE SCALE GENOMIC DNA]</scope>
    <source>
        <strain evidence="9">Daus_M_001</strain>
        <tissue evidence="9">Leg muscle</tissue>
    </source>
</reference>
<dbReference type="CDD" id="cd00609">
    <property type="entry name" value="AAT_like"/>
    <property type="match status" value="1"/>
</dbReference>
<proteinExistence type="predicted"/>
<gene>
    <name evidence="9" type="ORF">PR048_022972</name>
</gene>
<dbReference type="InterPro" id="IPR004839">
    <property type="entry name" value="Aminotransferase_I/II_large"/>
</dbReference>
<evidence type="ECO:0000313" key="10">
    <source>
        <dbReference type="Proteomes" id="UP001159363"/>
    </source>
</evidence>
<dbReference type="PANTHER" id="PTHR43807">
    <property type="entry name" value="FI04487P"/>
    <property type="match status" value="1"/>
</dbReference>
<evidence type="ECO:0000256" key="7">
    <source>
        <dbReference type="SAM" id="MobiDB-lite"/>
    </source>
</evidence>
<feature type="domain" description="Aminotransferase class I/classII large" evidence="8">
    <location>
        <begin position="360"/>
        <end position="716"/>
    </location>
</feature>
<comment type="pathway">
    <text evidence="6">Amino-acid degradation; L-kynurenine degradation; kynurenate from L-kynurenine: step 1/2.</text>
</comment>